<feature type="domain" description="N-acetyltransferase" evidence="1">
    <location>
        <begin position="5"/>
        <end position="155"/>
    </location>
</feature>
<reference evidence="2 3" key="1">
    <citation type="submission" date="2023-03" db="EMBL/GenBank/DDBJ databases">
        <title>Draft genome sequence of the bacteria which degrade cell wall of Tricholomamatutake.</title>
        <authorList>
            <person name="Konishi Y."/>
            <person name="Fukuta Y."/>
            <person name="Shirasaka N."/>
        </authorList>
    </citation>
    <scope>NUCLEOTIDE SEQUENCE [LARGE SCALE GENOMIC DNA]</scope>
    <source>
        <strain evidence="3">mu1</strain>
    </source>
</reference>
<dbReference type="Proteomes" id="UP001157114">
    <property type="component" value="Unassembled WGS sequence"/>
</dbReference>
<comment type="caution">
    <text evidence="2">The sequence shown here is derived from an EMBL/GenBank/DDBJ whole genome shotgun (WGS) entry which is preliminary data.</text>
</comment>
<dbReference type="InterPro" id="IPR016181">
    <property type="entry name" value="Acyl_CoA_acyltransferase"/>
</dbReference>
<dbReference type="EMBL" id="BSSQ01000019">
    <property type="protein sequence ID" value="GLX70566.1"/>
    <property type="molecule type" value="Genomic_DNA"/>
</dbReference>
<evidence type="ECO:0000259" key="1">
    <source>
        <dbReference type="PROSITE" id="PS51186"/>
    </source>
</evidence>
<organism evidence="2 3">
    <name type="scientific">Paenibacillus glycanilyticus</name>
    <dbReference type="NCBI Taxonomy" id="126569"/>
    <lineage>
        <taxon>Bacteria</taxon>
        <taxon>Bacillati</taxon>
        <taxon>Bacillota</taxon>
        <taxon>Bacilli</taxon>
        <taxon>Bacillales</taxon>
        <taxon>Paenibacillaceae</taxon>
        <taxon>Paenibacillus</taxon>
    </lineage>
</organism>
<evidence type="ECO:0000313" key="2">
    <source>
        <dbReference type="EMBL" id="GLX70566.1"/>
    </source>
</evidence>
<dbReference type="PROSITE" id="PS51186">
    <property type="entry name" value="GNAT"/>
    <property type="match status" value="1"/>
</dbReference>
<evidence type="ECO:0000313" key="3">
    <source>
        <dbReference type="Proteomes" id="UP001157114"/>
    </source>
</evidence>
<name>A0ABQ6GLS1_9BACL</name>
<dbReference type="Gene3D" id="3.40.630.30">
    <property type="match status" value="1"/>
</dbReference>
<dbReference type="SUPFAM" id="SSF55729">
    <property type="entry name" value="Acyl-CoA N-acyltransferases (Nat)"/>
    <property type="match status" value="1"/>
</dbReference>
<gene>
    <name evidence="2" type="ORF">MU1_49120</name>
</gene>
<dbReference type="Pfam" id="PF00583">
    <property type="entry name" value="Acetyltransf_1"/>
    <property type="match status" value="1"/>
</dbReference>
<accession>A0ABQ6GLS1</accession>
<sequence length="168" mass="19112">MNDIIQIRQMTSDDIETIHLVFKHNGIDRSVEDIMECWEENQSGERVTLLAFYDNQLAGSLHLLSTSYYPPFVDQGIPEINDFNVIGPLKRLGIGNKLMDGVEKIAFEKFGKVGVGVGMHHYYGPAQRLYAKRGYVPDGRGLIYHNEVVMPFVNVCVDNDLILYMTKE</sequence>
<keyword evidence="3" id="KW-1185">Reference proteome</keyword>
<protein>
    <submittedName>
        <fullName evidence="2">N-acetyltransferase</fullName>
    </submittedName>
</protein>
<dbReference type="InterPro" id="IPR000182">
    <property type="entry name" value="GNAT_dom"/>
</dbReference>
<proteinExistence type="predicted"/>
<dbReference type="RefSeq" id="WP_284241341.1">
    <property type="nucleotide sequence ID" value="NZ_BSSQ01000019.1"/>
</dbReference>